<proteinExistence type="predicted"/>
<evidence type="ECO:0000313" key="2">
    <source>
        <dbReference type="Proteomes" id="UP000814140"/>
    </source>
</evidence>
<name>A0ACB8T2J5_9AGAM</name>
<dbReference type="EMBL" id="MU277207">
    <property type="protein sequence ID" value="KAI0062440.1"/>
    <property type="molecule type" value="Genomic_DNA"/>
</dbReference>
<evidence type="ECO:0000313" key="1">
    <source>
        <dbReference type="EMBL" id="KAI0062440.1"/>
    </source>
</evidence>
<sequence length="94" mass="10402">MARIYAPGTPSRSQPGTKSSDPRTLYYLVDAEVIPFAVLEETWSARANIHDLCPVSPRVMLEYDAEQRLRLGGLGSVMVVSMELPKGDDRSPTH</sequence>
<comment type="caution">
    <text evidence="1">The sequence shown here is derived from an EMBL/GenBank/DDBJ whole genome shotgun (WGS) entry which is preliminary data.</text>
</comment>
<reference evidence="1" key="2">
    <citation type="journal article" date="2022" name="New Phytol.">
        <title>Evolutionary transition to the ectomycorrhizal habit in the genomes of a hyperdiverse lineage of mushroom-forming fungi.</title>
        <authorList>
            <person name="Looney B."/>
            <person name="Miyauchi S."/>
            <person name="Morin E."/>
            <person name="Drula E."/>
            <person name="Courty P.E."/>
            <person name="Kohler A."/>
            <person name="Kuo A."/>
            <person name="LaButti K."/>
            <person name="Pangilinan J."/>
            <person name="Lipzen A."/>
            <person name="Riley R."/>
            <person name="Andreopoulos W."/>
            <person name="He G."/>
            <person name="Johnson J."/>
            <person name="Nolan M."/>
            <person name="Tritt A."/>
            <person name="Barry K.W."/>
            <person name="Grigoriev I.V."/>
            <person name="Nagy L.G."/>
            <person name="Hibbett D."/>
            <person name="Henrissat B."/>
            <person name="Matheny P.B."/>
            <person name="Labbe J."/>
            <person name="Martin F.M."/>
        </authorList>
    </citation>
    <scope>NUCLEOTIDE SEQUENCE</scope>
    <source>
        <strain evidence="1">HHB10654</strain>
    </source>
</reference>
<reference evidence="1" key="1">
    <citation type="submission" date="2021-03" db="EMBL/GenBank/DDBJ databases">
        <authorList>
            <consortium name="DOE Joint Genome Institute"/>
            <person name="Ahrendt S."/>
            <person name="Looney B.P."/>
            <person name="Miyauchi S."/>
            <person name="Morin E."/>
            <person name="Drula E."/>
            <person name="Courty P.E."/>
            <person name="Chicoki N."/>
            <person name="Fauchery L."/>
            <person name="Kohler A."/>
            <person name="Kuo A."/>
            <person name="Labutti K."/>
            <person name="Pangilinan J."/>
            <person name="Lipzen A."/>
            <person name="Riley R."/>
            <person name="Andreopoulos W."/>
            <person name="He G."/>
            <person name="Johnson J."/>
            <person name="Barry K.W."/>
            <person name="Grigoriev I.V."/>
            <person name="Nagy L."/>
            <person name="Hibbett D."/>
            <person name="Henrissat B."/>
            <person name="Matheny P.B."/>
            <person name="Labbe J."/>
            <person name="Martin F."/>
        </authorList>
    </citation>
    <scope>NUCLEOTIDE SEQUENCE</scope>
    <source>
        <strain evidence="1">HHB10654</strain>
    </source>
</reference>
<gene>
    <name evidence="1" type="ORF">BV25DRAFT_1825434</name>
</gene>
<dbReference type="Proteomes" id="UP000814140">
    <property type="component" value="Unassembled WGS sequence"/>
</dbReference>
<protein>
    <submittedName>
        <fullName evidence="1">Uncharacterized protein</fullName>
    </submittedName>
</protein>
<organism evidence="1 2">
    <name type="scientific">Artomyces pyxidatus</name>
    <dbReference type="NCBI Taxonomy" id="48021"/>
    <lineage>
        <taxon>Eukaryota</taxon>
        <taxon>Fungi</taxon>
        <taxon>Dikarya</taxon>
        <taxon>Basidiomycota</taxon>
        <taxon>Agaricomycotina</taxon>
        <taxon>Agaricomycetes</taxon>
        <taxon>Russulales</taxon>
        <taxon>Auriscalpiaceae</taxon>
        <taxon>Artomyces</taxon>
    </lineage>
</organism>
<keyword evidence="2" id="KW-1185">Reference proteome</keyword>
<accession>A0ACB8T2J5</accession>